<keyword evidence="1" id="KW-0732">Signal</keyword>
<accession>A0ABQ8M146</accession>
<proteinExistence type="predicted"/>
<sequence>MRPYLSALQIVSRLGCLAFCCQTARCCETTNTFTACQSRVGTKLCRAAGLQERSLTPLVYTIGSSMTSMVGMDRHLWPNLTENKKKKVAFLLEEPISQSGILDDMLNAVIEKF</sequence>
<evidence type="ECO:0000313" key="2">
    <source>
        <dbReference type="EMBL" id="KAI2656603.1"/>
    </source>
</evidence>
<protein>
    <recommendedName>
        <fullName evidence="4">Secreted protein</fullName>
    </recommendedName>
</protein>
<evidence type="ECO:0000256" key="1">
    <source>
        <dbReference type="SAM" id="SignalP"/>
    </source>
</evidence>
<name>A0ABQ8M146_LABRO</name>
<keyword evidence="3" id="KW-1185">Reference proteome</keyword>
<gene>
    <name evidence="2" type="ORF">H4Q32_029811</name>
</gene>
<organism evidence="2 3">
    <name type="scientific">Labeo rohita</name>
    <name type="common">Indian major carp</name>
    <name type="synonym">Cyprinus rohita</name>
    <dbReference type="NCBI Taxonomy" id="84645"/>
    <lineage>
        <taxon>Eukaryota</taxon>
        <taxon>Metazoa</taxon>
        <taxon>Chordata</taxon>
        <taxon>Craniata</taxon>
        <taxon>Vertebrata</taxon>
        <taxon>Euteleostomi</taxon>
        <taxon>Actinopterygii</taxon>
        <taxon>Neopterygii</taxon>
        <taxon>Teleostei</taxon>
        <taxon>Ostariophysi</taxon>
        <taxon>Cypriniformes</taxon>
        <taxon>Cyprinidae</taxon>
        <taxon>Labeoninae</taxon>
        <taxon>Labeonini</taxon>
        <taxon>Labeo</taxon>
    </lineage>
</organism>
<evidence type="ECO:0000313" key="3">
    <source>
        <dbReference type="Proteomes" id="UP000830375"/>
    </source>
</evidence>
<evidence type="ECO:0008006" key="4">
    <source>
        <dbReference type="Google" id="ProtNLM"/>
    </source>
</evidence>
<feature type="chain" id="PRO_5045120700" description="Secreted protein" evidence="1">
    <location>
        <begin position="27"/>
        <end position="113"/>
    </location>
</feature>
<reference evidence="2 3" key="1">
    <citation type="submission" date="2022-01" db="EMBL/GenBank/DDBJ databases">
        <title>A high-quality chromosome-level genome assembly of rohu carp, Labeo rohita.</title>
        <authorList>
            <person name="Arick M.A. II"/>
            <person name="Hsu C.-Y."/>
            <person name="Magbanua Z."/>
            <person name="Pechanova O."/>
            <person name="Grover C."/>
            <person name="Miller E."/>
            <person name="Thrash A."/>
            <person name="Ezzel L."/>
            <person name="Alam S."/>
            <person name="Benzie J."/>
            <person name="Hamilton M."/>
            <person name="Karsi A."/>
            <person name="Lawrence M.L."/>
            <person name="Peterson D.G."/>
        </authorList>
    </citation>
    <scope>NUCLEOTIDE SEQUENCE [LARGE SCALE GENOMIC DNA]</scope>
    <source>
        <strain evidence="3">BAU-BD-2019</strain>
        <tissue evidence="2">Blood</tissue>
    </source>
</reference>
<dbReference type="Proteomes" id="UP000830375">
    <property type="component" value="Unassembled WGS sequence"/>
</dbReference>
<feature type="signal peptide" evidence="1">
    <location>
        <begin position="1"/>
        <end position="26"/>
    </location>
</feature>
<dbReference type="EMBL" id="JACTAM010000015">
    <property type="protein sequence ID" value="KAI2656603.1"/>
    <property type="molecule type" value="Genomic_DNA"/>
</dbReference>
<comment type="caution">
    <text evidence="2">The sequence shown here is derived from an EMBL/GenBank/DDBJ whole genome shotgun (WGS) entry which is preliminary data.</text>
</comment>